<sequence>MSVKTKDRERLLDYSNQQADFSKEKTKPKGKDSCQLSQTEGHQLFSNFLFLYFHHLIYLSSYIRKKQFEPVSSQHFSESRYYMHQTVQFL</sequence>
<reference evidence="2 3" key="1">
    <citation type="submission" date="2016-01" db="EMBL/GenBank/DDBJ databases">
        <title>Highly variable Streptococcus oralis are common among viridans streptococci isolated from primates.</title>
        <authorList>
            <person name="Denapaite D."/>
            <person name="Rieger M."/>
            <person name="Koendgen S."/>
            <person name="Brueckner R."/>
            <person name="Ochigava I."/>
            <person name="Kappeler P."/>
            <person name="Maetz-Rensing K."/>
            <person name="Leendertz F."/>
            <person name="Hakenbeck R."/>
        </authorList>
    </citation>
    <scope>NUCLEOTIDE SEQUENCE [LARGE SCALE GENOMIC DNA]</scope>
    <source>
        <strain evidence="2 3">DD22</strain>
    </source>
</reference>
<feature type="compositionally biased region" description="Basic and acidic residues" evidence="1">
    <location>
        <begin position="21"/>
        <end position="32"/>
    </location>
</feature>
<organism evidence="2 3">
    <name type="scientific">Streptococcus mitis</name>
    <dbReference type="NCBI Taxonomy" id="28037"/>
    <lineage>
        <taxon>Bacteria</taxon>
        <taxon>Bacillati</taxon>
        <taxon>Bacillota</taxon>
        <taxon>Bacilli</taxon>
        <taxon>Lactobacillales</taxon>
        <taxon>Streptococcaceae</taxon>
        <taxon>Streptococcus</taxon>
        <taxon>Streptococcus mitis group</taxon>
    </lineage>
</organism>
<evidence type="ECO:0000256" key="1">
    <source>
        <dbReference type="SAM" id="MobiDB-lite"/>
    </source>
</evidence>
<evidence type="ECO:0000313" key="2">
    <source>
        <dbReference type="EMBL" id="KXU11796.1"/>
    </source>
</evidence>
<dbReference type="PATRIC" id="fig|28037.238.peg.1442"/>
<comment type="caution">
    <text evidence="2">The sequence shown here is derived from an EMBL/GenBank/DDBJ whole genome shotgun (WGS) entry which is preliminary data.</text>
</comment>
<protein>
    <submittedName>
        <fullName evidence="2">Uncharacterized protein</fullName>
    </submittedName>
</protein>
<feature type="compositionally biased region" description="Basic and acidic residues" evidence="1">
    <location>
        <begin position="1"/>
        <end position="12"/>
    </location>
</feature>
<feature type="region of interest" description="Disordered" evidence="1">
    <location>
        <begin position="1"/>
        <end position="33"/>
    </location>
</feature>
<dbReference type="Proteomes" id="UP000070779">
    <property type="component" value="Unassembled WGS sequence"/>
</dbReference>
<accession>A0A139RAK9</accession>
<dbReference type="EMBL" id="LQZD01000324">
    <property type="protein sequence ID" value="KXU11796.1"/>
    <property type="molecule type" value="Genomic_DNA"/>
</dbReference>
<name>A0A139RAK9_STRMT</name>
<evidence type="ECO:0000313" key="3">
    <source>
        <dbReference type="Proteomes" id="UP000070779"/>
    </source>
</evidence>
<proteinExistence type="predicted"/>
<dbReference type="AlphaFoldDB" id="A0A139RAK9"/>
<gene>
    <name evidence="2" type="ORF">SMIDD22_01197</name>
</gene>